<comment type="caution">
    <text evidence="2">The sequence shown here is derived from an EMBL/GenBank/DDBJ whole genome shotgun (WGS) entry which is preliminary data.</text>
</comment>
<proteinExistence type="predicted"/>
<dbReference type="RefSeq" id="WP_332086518.1">
    <property type="nucleotide sequence ID" value="NZ_JARBCY010000006.1"/>
</dbReference>
<reference evidence="2 3" key="1">
    <citation type="submission" date="2022-11" db="EMBL/GenBank/DDBJ databases">
        <title>The First Case of Preauricular Fistular Abscess Caused by Peptoniphilus grossensis.</title>
        <authorList>
            <person name="Byun J.-H."/>
        </authorList>
    </citation>
    <scope>NUCLEOTIDE SEQUENCE [LARGE SCALE GENOMIC DNA]</scope>
    <source>
        <strain evidence="2 3">GYB008</strain>
    </source>
</reference>
<keyword evidence="1" id="KW-0812">Transmembrane</keyword>
<name>A0ABU7X795_9FIRM</name>
<feature type="transmembrane region" description="Helical" evidence="1">
    <location>
        <begin position="7"/>
        <end position="28"/>
    </location>
</feature>
<evidence type="ECO:0000256" key="1">
    <source>
        <dbReference type="SAM" id="Phobius"/>
    </source>
</evidence>
<accession>A0ABU7X795</accession>
<protein>
    <submittedName>
        <fullName evidence="2">Uncharacterized protein</fullName>
    </submittedName>
</protein>
<gene>
    <name evidence="2" type="ORF">PV361_00290</name>
</gene>
<keyword evidence="1" id="KW-0472">Membrane</keyword>
<keyword evidence="3" id="KW-1185">Reference proteome</keyword>
<keyword evidence="1" id="KW-1133">Transmembrane helix</keyword>
<evidence type="ECO:0000313" key="3">
    <source>
        <dbReference type="Proteomes" id="UP001328425"/>
    </source>
</evidence>
<sequence length="322" mass="37550">MNERKEGFIYIFTIILISLLALFFYFIYSYTSNTSYINLHRVERVQSKYAAESVLNMKISEENFNKELKEFILSRKHSKNLSVKTLPSDTKLEKLVISNEDFVDKNNNYVDLVELRTEVKYKNSLVGARIRANFVNKIYKEEDGVLNSGKINKDEIEKIKSSFDNNNWSIPGIKVIDLDGDFIYGEEKGKKFIFEEVEEFDEKTEEKIIKRNPLYSLEDDMVINQRSGSLKIESRVSNQILILNDKVLFNDNVISGIIIVNNNAQISNNCKLEGYLIDLYDKNPSISLKYHPLVLRDFSSVLPDYIKFQPRSLNYYDLEDNT</sequence>
<organism evidence="2 3">
    <name type="scientific">Peptoniphilus grossensis</name>
    <dbReference type="NCBI Taxonomy" id="1465756"/>
    <lineage>
        <taxon>Bacteria</taxon>
        <taxon>Bacillati</taxon>
        <taxon>Bacillota</taxon>
        <taxon>Tissierellia</taxon>
        <taxon>Tissierellales</taxon>
        <taxon>Peptoniphilaceae</taxon>
        <taxon>Peptoniphilus</taxon>
    </lineage>
</organism>
<dbReference type="Proteomes" id="UP001328425">
    <property type="component" value="Unassembled WGS sequence"/>
</dbReference>
<evidence type="ECO:0000313" key="2">
    <source>
        <dbReference type="EMBL" id="MEF3317140.1"/>
    </source>
</evidence>
<dbReference type="EMBL" id="JARBCY010000006">
    <property type="protein sequence ID" value="MEF3317140.1"/>
    <property type="molecule type" value="Genomic_DNA"/>
</dbReference>